<gene>
    <name evidence="2" type="ORF">EF807_05725</name>
</gene>
<evidence type="ECO:0000259" key="1">
    <source>
        <dbReference type="PROSITE" id="PS50937"/>
    </source>
</evidence>
<dbReference type="GO" id="GO:0006355">
    <property type="term" value="P:regulation of DNA-templated transcription"/>
    <property type="evidence" value="ECO:0007669"/>
    <property type="project" value="InterPro"/>
</dbReference>
<organism evidence="2 3">
    <name type="scientific">Candidatus Methanolliviera hydrocarbonicum</name>
    <dbReference type="NCBI Taxonomy" id="2491085"/>
    <lineage>
        <taxon>Archaea</taxon>
        <taxon>Methanobacteriati</taxon>
        <taxon>Methanobacteriota</taxon>
        <taxon>Candidatus Methanoliparia</taxon>
        <taxon>Candidatus Methanoliparales</taxon>
        <taxon>Candidatus Methanollivieraceae</taxon>
        <taxon>Candidatus Methanolliviera</taxon>
    </lineage>
</organism>
<proteinExistence type="predicted"/>
<dbReference type="InterPro" id="IPR009061">
    <property type="entry name" value="DNA-bd_dom_put_sf"/>
</dbReference>
<dbReference type="SMART" id="SM00422">
    <property type="entry name" value="HTH_MERR"/>
    <property type="match status" value="1"/>
</dbReference>
<dbReference type="PROSITE" id="PS50937">
    <property type="entry name" value="HTH_MERR_2"/>
    <property type="match status" value="1"/>
</dbReference>
<name>A0A520KWE9_9EURY</name>
<evidence type="ECO:0000313" key="3">
    <source>
        <dbReference type="Proteomes" id="UP000320766"/>
    </source>
</evidence>
<feature type="domain" description="HTH merR-type" evidence="1">
    <location>
        <begin position="21"/>
        <end position="90"/>
    </location>
</feature>
<accession>A0A520KWE9</accession>
<dbReference type="SUPFAM" id="SSF46955">
    <property type="entry name" value="Putative DNA-binding domain"/>
    <property type="match status" value="1"/>
</dbReference>
<dbReference type="GO" id="GO:0003677">
    <property type="term" value="F:DNA binding"/>
    <property type="evidence" value="ECO:0007669"/>
    <property type="project" value="InterPro"/>
</dbReference>
<evidence type="ECO:0000313" key="2">
    <source>
        <dbReference type="EMBL" id="RZN68554.1"/>
    </source>
</evidence>
<sequence>MFIRKRSSYPILKVEWEGERLISMQELSFRCKLHPEVIEHYVELDLISPIKYGEKGYLFRESAVDKVRIIQRLRRDLGVNLISAGIILDLLDEIDELKKEVSRLRKMR</sequence>
<dbReference type="AlphaFoldDB" id="A0A520KWE9"/>
<comment type="caution">
    <text evidence="2">The sequence shown here is derived from an EMBL/GenBank/DDBJ whole genome shotgun (WGS) entry which is preliminary data.</text>
</comment>
<dbReference type="Pfam" id="PF13591">
    <property type="entry name" value="MerR_2"/>
    <property type="match status" value="1"/>
</dbReference>
<dbReference type="Gene3D" id="1.10.1660.10">
    <property type="match status" value="1"/>
</dbReference>
<protein>
    <submittedName>
        <fullName evidence="2">MerR family transcriptional regulator</fullName>
    </submittedName>
</protein>
<dbReference type="InterPro" id="IPR000551">
    <property type="entry name" value="MerR-type_HTH_dom"/>
</dbReference>
<dbReference type="EMBL" id="RXIL01000103">
    <property type="protein sequence ID" value="RZN68554.1"/>
    <property type="molecule type" value="Genomic_DNA"/>
</dbReference>
<reference evidence="2 3" key="1">
    <citation type="journal article" date="2019" name="Nat. Microbiol.">
        <title>Wide diversity of methane and short-chain alkane metabolisms in uncultured archaea.</title>
        <authorList>
            <person name="Borrel G."/>
            <person name="Adam P.S."/>
            <person name="McKay L.J."/>
            <person name="Chen L.X."/>
            <person name="Sierra-Garcia I.N."/>
            <person name="Sieber C.M."/>
            <person name="Letourneur Q."/>
            <person name="Ghozlane A."/>
            <person name="Andersen G.L."/>
            <person name="Li W.J."/>
            <person name="Hallam S.J."/>
            <person name="Muyzer G."/>
            <person name="de Oliveira V.M."/>
            <person name="Inskeep W.P."/>
            <person name="Banfield J.F."/>
            <person name="Gribaldo S."/>
        </authorList>
    </citation>
    <scope>NUCLEOTIDE SEQUENCE [LARGE SCALE GENOMIC DNA]</scope>
    <source>
        <strain evidence="2">NM1b</strain>
    </source>
</reference>
<dbReference type="Proteomes" id="UP000320766">
    <property type="component" value="Unassembled WGS sequence"/>
</dbReference>